<reference evidence="2" key="1">
    <citation type="journal article" date="2019" name="Int. J. Syst. Evol. Microbiol.">
        <title>The Global Catalogue of Microorganisms (GCM) 10K type strain sequencing project: providing services to taxonomists for standard genome sequencing and annotation.</title>
        <authorList>
            <consortium name="The Broad Institute Genomics Platform"/>
            <consortium name="The Broad Institute Genome Sequencing Center for Infectious Disease"/>
            <person name="Wu L."/>
            <person name="Ma J."/>
        </authorList>
    </citation>
    <scope>NUCLEOTIDE SEQUENCE [LARGE SCALE GENOMIC DNA]</scope>
    <source>
        <strain evidence="2">JCM 16544</strain>
    </source>
</reference>
<sequence>MTTTDWTPHRREDGELLGWIRPDGEDWVAVDLLGRAASDAGDWLDAEEALEASGLAWLAEPWMLELDGADAVRVKIAEVVPPGEQAPGRVVVHTDDFGAIDAPVTRYELPWPAPGALRPKRPGEVGAAPFA</sequence>
<comment type="caution">
    <text evidence="1">The sequence shown here is derived from an EMBL/GenBank/DDBJ whole genome shotgun (WGS) entry which is preliminary data.</text>
</comment>
<dbReference type="RefSeq" id="WP_344738631.1">
    <property type="nucleotide sequence ID" value="NZ_BAAAYU010000005.1"/>
</dbReference>
<dbReference type="Proteomes" id="UP001501697">
    <property type="component" value="Unassembled WGS sequence"/>
</dbReference>
<name>A0ABP7ASE7_9MICO</name>
<dbReference type="EMBL" id="BAAAYU010000005">
    <property type="protein sequence ID" value="GAA3638836.1"/>
    <property type="molecule type" value="Genomic_DNA"/>
</dbReference>
<protein>
    <submittedName>
        <fullName evidence="1">Uncharacterized protein</fullName>
    </submittedName>
</protein>
<accession>A0ABP7ASE7</accession>
<gene>
    <name evidence="1" type="ORF">GCM10022200_22740</name>
</gene>
<proteinExistence type="predicted"/>
<evidence type="ECO:0000313" key="2">
    <source>
        <dbReference type="Proteomes" id="UP001501697"/>
    </source>
</evidence>
<evidence type="ECO:0000313" key="1">
    <source>
        <dbReference type="EMBL" id="GAA3638836.1"/>
    </source>
</evidence>
<organism evidence="1 2">
    <name type="scientific">Microbacterium awajiense</name>
    <dbReference type="NCBI Taxonomy" id="415214"/>
    <lineage>
        <taxon>Bacteria</taxon>
        <taxon>Bacillati</taxon>
        <taxon>Actinomycetota</taxon>
        <taxon>Actinomycetes</taxon>
        <taxon>Micrococcales</taxon>
        <taxon>Microbacteriaceae</taxon>
        <taxon>Microbacterium</taxon>
    </lineage>
</organism>
<keyword evidence="2" id="KW-1185">Reference proteome</keyword>